<dbReference type="Proteomes" id="UP000218432">
    <property type="component" value="Chromosome 1"/>
</dbReference>
<protein>
    <submittedName>
        <fullName evidence="1">Uncharacterized protein</fullName>
    </submittedName>
</protein>
<reference evidence="1 2" key="1">
    <citation type="journal article" date="2017" name="Genome Announc.">
        <title>Complete Genome Sequence of Burkholderia stabilis FERMP-21014.</title>
        <authorList>
            <person name="Konishi K."/>
            <person name="Kumagai T."/>
            <person name="Sakasegawa S."/>
            <person name="Tamura T."/>
        </authorList>
    </citation>
    <scope>NUCLEOTIDE SEQUENCE [LARGE SCALE GENOMIC DNA]</scope>
    <source>
        <strain evidence="1 2">FERMP-21014</strain>
    </source>
</reference>
<dbReference type="EMBL" id="AP018111">
    <property type="protein sequence ID" value="BAX59671.1"/>
    <property type="molecule type" value="Genomic_DNA"/>
</dbReference>
<accession>A0A1Y1BIF2</accession>
<organism evidence="1 2">
    <name type="scientific">Burkholderia stabilis</name>
    <dbReference type="NCBI Taxonomy" id="95485"/>
    <lineage>
        <taxon>Bacteria</taxon>
        <taxon>Pseudomonadati</taxon>
        <taxon>Pseudomonadota</taxon>
        <taxon>Betaproteobacteria</taxon>
        <taxon>Burkholderiales</taxon>
        <taxon>Burkholderiaceae</taxon>
        <taxon>Burkholderia</taxon>
        <taxon>Burkholderia cepacia complex</taxon>
    </lineage>
</organism>
<evidence type="ECO:0000313" key="2">
    <source>
        <dbReference type="Proteomes" id="UP000218432"/>
    </source>
</evidence>
<evidence type="ECO:0000313" key="1">
    <source>
        <dbReference type="EMBL" id="BAX59671.1"/>
    </source>
</evidence>
<gene>
    <name evidence="1" type="ORF">BSFP_025140</name>
</gene>
<name>A0A1Y1BIF2_9BURK</name>
<sequence length="33" mass="3520">MCRAPARLNNLPFGRSYAGCATVAGTHMRPATQ</sequence>
<proteinExistence type="predicted"/>
<dbReference type="AlphaFoldDB" id="A0A1Y1BIF2"/>